<organism evidence="1 2">
    <name type="scientific">Halorientalis regularis</name>
    <dbReference type="NCBI Taxonomy" id="660518"/>
    <lineage>
        <taxon>Archaea</taxon>
        <taxon>Methanobacteriati</taxon>
        <taxon>Methanobacteriota</taxon>
        <taxon>Stenosarchaea group</taxon>
        <taxon>Halobacteria</taxon>
        <taxon>Halobacteriales</taxon>
        <taxon>Haloarculaceae</taxon>
        <taxon>Halorientalis</taxon>
    </lineage>
</organism>
<proteinExistence type="predicted"/>
<evidence type="ECO:0008006" key="3">
    <source>
        <dbReference type="Google" id="ProtNLM"/>
    </source>
</evidence>
<keyword evidence="2" id="KW-1185">Reference proteome</keyword>
<evidence type="ECO:0000313" key="2">
    <source>
        <dbReference type="Proteomes" id="UP000199076"/>
    </source>
</evidence>
<reference evidence="2" key="1">
    <citation type="submission" date="2016-10" db="EMBL/GenBank/DDBJ databases">
        <authorList>
            <person name="Varghese N."/>
            <person name="Submissions S."/>
        </authorList>
    </citation>
    <scope>NUCLEOTIDE SEQUENCE [LARGE SCALE GENOMIC DNA]</scope>
    <source>
        <strain evidence="2">IBRC-M 10760</strain>
    </source>
</reference>
<sequence>MVALVHLNDMATVAQAGSHAETLTRDGIVVIDDYLDADVCDEIYESVVEAAEGGEFDVAGEDPSYADLRNWDGPVVNKRSGSDEGMWDMFNVDHVNDDVADVKEDESIAEIISTAADETFSADHINVYWNRSVTNTRGFHADTYTNKFKSFVYLTDVPDRSYGPYTYIPGTHQMSLAKVKVSELVNKVKGNPSTDAVFYDESEAVHCTAPKGTLIISDQSGYHRGYPQEEGRERMILSAAYTPR</sequence>
<accession>A0A1G7HG53</accession>
<protein>
    <recommendedName>
        <fullName evidence="3">Phytanoyl-CoA dioxygenase (PhyH)</fullName>
    </recommendedName>
</protein>
<dbReference type="EMBL" id="FNBK01000003">
    <property type="protein sequence ID" value="SDE99284.1"/>
    <property type="molecule type" value="Genomic_DNA"/>
</dbReference>
<dbReference type="Proteomes" id="UP000199076">
    <property type="component" value="Unassembled WGS sequence"/>
</dbReference>
<dbReference type="AlphaFoldDB" id="A0A1G7HG53"/>
<dbReference type="Gene3D" id="2.60.120.620">
    <property type="entry name" value="q2cbj1_9rhob like domain"/>
    <property type="match status" value="1"/>
</dbReference>
<gene>
    <name evidence="1" type="ORF">SAMN05216218_1035</name>
</gene>
<evidence type="ECO:0000313" key="1">
    <source>
        <dbReference type="EMBL" id="SDE99284.1"/>
    </source>
</evidence>
<dbReference type="SUPFAM" id="SSF51197">
    <property type="entry name" value="Clavaminate synthase-like"/>
    <property type="match status" value="1"/>
</dbReference>
<name>A0A1G7HG53_9EURY</name>